<sequence length="142" mass="15235">MKANRLLIVLSIHVGIVLSGMALDASAQQSGAMANGQMSMPAGKMETPPQAGGPLPASTRAFENNAAKMMKNMSAPGYTGDTDADFVAHMIPHHQGAVDQAEVELKYGEDPQMRALAKNIIKAQKKEIAFMKRWQAGHDTNM</sequence>
<protein>
    <submittedName>
        <fullName evidence="1">DUF305 domain-containing protein</fullName>
    </submittedName>
</protein>
<evidence type="ECO:0000313" key="2">
    <source>
        <dbReference type="Proteomes" id="UP001629235"/>
    </source>
</evidence>
<proteinExistence type="predicted"/>
<name>A0ACC7NQG5_9BURK</name>
<reference evidence="1 2" key="1">
    <citation type="journal article" date="2024" name="Chem. Sci.">
        <title>Discovery of megapolipeptins by genome mining of a Burkholderiales bacteria collection.</title>
        <authorList>
            <person name="Paulo B.S."/>
            <person name="Recchia M.J.J."/>
            <person name="Lee S."/>
            <person name="Fergusson C.H."/>
            <person name="Romanowski S.B."/>
            <person name="Hernandez A."/>
            <person name="Krull N."/>
            <person name="Liu D.Y."/>
            <person name="Cavanagh H."/>
            <person name="Bos A."/>
            <person name="Gray C.A."/>
            <person name="Murphy B.T."/>
            <person name="Linington R.G."/>
            <person name="Eustaquio A.S."/>
        </authorList>
    </citation>
    <scope>NUCLEOTIDE SEQUENCE [LARGE SCALE GENOMIC DNA]</scope>
    <source>
        <strain evidence="1 2">RL18-126-BIB-B</strain>
    </source>
</reference>
<keyword evidence="2" id="KW-1185">Reference proteome</keyword>
<comment type="caution">
    <text evidence="1">The sequence shown here is derived from an EMBL/GenBank/DDBJ whole genome shotgun (WGS) entry which is preliminary data.</text>
</comment>
<evidence type="ECO:0000313" key="1">
    <source>
        <dbReference type="EMBL" id="MFM0109544.1"/>
    </source>
</evidence>
<organism evidence="1 2">
    <name type="scientific">Paraburkholderia rhynchosiae</name>
    <dbReference type="NCBI Taxonomy" id="487049"/>
    <lineage>
        <taxon>Bacteria</taxon>
        <taxon>Pseudomonadati</taxon>
        <taxon>Pseudomonadota</taxon>
        <taxon>Betaproteobacteria</taxon>
        <taxon>Burkholderiales</taxon>
        <taxon>Burkholderiaceae</taxon>
        <taxon>Paraburkholderia</taxon>
    </lineage>
</organism>
<gene>
    <name evidence="1" type="ORF">PQR01_40905</name>
</gene>
<dbReference type="EMBL" id="JAQQDW010000298">
    <property type="protein sequence ID" value="MFM0109544.1"/>
    <property type="molecule type" value="Genomic_DNA"/>
</dbReference>
<accession>A0ACC7NQG5</accession>
<dbReference type="Proteomes" id="UP001629235">
    <property type="component" value="Unassembled WGS sequence"/>
</dbReference>